<organism evidence="4 5">
    <name type="scientific">Cyprinodon variegatus</name>
    <name type="common">Sheepshead minnow</name>
    <dbReference type="NCBI Taxonomy" id="28743"/>
    <lineage>
        <taxon>Eukaryota</taxon>
        <taxon>Metazoa</taxon>
        <taxon>Chordata</taxon>
        <taxon>Craniata</taxon>
        <taxon>Vertebrata</taxon>
        <taxon>Euteleostomi</taxon>
        <taxon>Actinopterygii</taxon>
        <taxon>Neopterygii</taxon>
        <taxon>Teleostei</taxon>
        <taxon>Neoteleostei</taxon>
        <taxon>Acanthomorphata</taxon>
        <taxon>Ovalentaria</taxon>
        <taxon>Atherinomorphae</taxon>
        <taxon>Cyprinodontiformes</taxon>
        <taxon>Cyprinodontidae</taxon>
        <taxon>Cyprinodon</taxon>
    </lineage>
</organism>
<dbReference type="Ensembl" id="ENSCVAT00000019140.1">
    <property type="protein sequence ID" value="ENSCVAP00000012007.1"/>
    <property type="gene ID" value="ENSCVAG00000014397.1"/>
</dbReference>
<evidence type="ECO:0000256" key="2">
    <source>
        <dbReference type="ARBA" id="ARBA00022741"/>
    </source>
</evidence>
<dbReference type="GO" id="GO:0140662">
    <property type="term" value="F:ATP-dependent protein folding chaperone"/>
    <property type="evidence" value="ECO:0007669"/>
    <property type="project" value="InterPro"/>
</dbReference>
<evidence type="ECO:0000313" key="4">
    <source>
        <dbReference type="Ensembl" id="ENSCVAP00000012007.1"/>
    </source>
</evidence>
<accession>A0A3Q2D184</accession>
<comment type="similarity">
    <text evidence="1">Belongs to the heat shock protein 70 family.</text>
</comment>
<reference evidence="4" key="1">
    <citation type="submission" date="2025-08" db="UniProtKB">
        <authorList>
            <consortium name="Ensembl"/>
        </authorList>
    </citation>
    <scope>IDENTIFICATION</scope>
</reference>
<reference evidence="4" key="2">
    <citation type="submission" date="2025-09" db="UniProtKB">
        <authorList>
            <consortium name="Ensembl"/>
        </authorList>
    </citation>
    <scope>IDENTIFICATION</scope>
</reference>
<dbReference type="PANTHER" id="PTHR14187:SF5">
    <property type="entry name" value="HEAT SHOCK 70 KDA PROTEIN 12A"/>
    <property type="match status" value="1"/>
</dbReference>
<evidence type="ECO:0000313" key="5">
    <source>
        <dbReference type="Proteomes" id="UP000265020"/>
    </source>
</evidence>
<dbReference type="Gene3D" id="3.30.420.40">
    <property type="match status" value="2"/>
</dbReference>
<keyword evidence="2" id="KW-0547">Nucleotide-binding</keyword>
<evidence type="ECO:0000256" key="3">
    <source>
        <dbReference type="ARBA" id="ARBA00022840"/>
    </source>
</evidence>
<sequence length="573" mass="64531">MARTVLDFKMGDGYIIAIDFGTAYSGYAYSVTPKEKEIEPILKKWGQEEGLDTPKTPTSILFDEHGEFMKFGYEAKAAYINVHGEEAKKQYFFENFKMALYGRELTRDVTIKAANGKEMTALKVFTESLRFLKEDALSTIGSNTGVKFLASDFTWVLTVPAIWDPSAKQFMREAATEAGIVTEGREHKLVIALEPEAASVWCKKLPFDGFITQNHNRSSLDQTPGTQYIVVDCGGGTIDITVHEVLGGGALKELHKASGNDLGGQNVDRKFKEFLREIFSDGVWDEYEENYPSEVQKMMYDFTRLKQVDEDVQITCQFNLGTLAQKKKAVEEFFEGVEGVSWDDGSIRISRDKLRSLFEESLQGIAESLREILKQDFSIEFILLVGGYAQSQILRQHITDQFGDQCKVLCPLRAQEAIVNGAVQFGKNPEVLASRKSAFTYGISVCCTFNAKKHKAEKKFTEEGSDYCQDIFSVLVTEGEDVNWNETRECFFSPIRSDQERMSMRFYQTERRDVMYTDDWGVEEAGSFIVDMPDTTGGKNRTVRLDISFGASEITATATDINSEIGLSLKRNS</sequence>
<dbReference type="PANTHER" id="PTHR14187">
    <property type="entry name" value="ALPHA KINASE/ELONGATION FACTOR 2 KINASE"/>
    <property type="match status" value="1"/>
</dbReference>
<dbReference type="STRING" id="28743.ENSCVAP00000012007"/>
<dbReference type="SUPFAM" id="SSF53067">
    <property type="entry name" value="Actin-like ATPase domain"/>
    <property type="match status" value="2"/>
</dbReference>
<proteinExistence type="inferred from homology"/>
<dbReference type="Pfam" id="PF00012">
    <property type="entry name" value="HSP70"/>
    <property type="match status" value="1"/>
</dbReference>
<keyword evidence="3" id="KW-0067">ATP-binding</keyword>
<name>A0A3Q2D184_CYPVA</name>
<dbReference type="AlphaFoldDB" id="A0A3Q2D184"/>
<keyword evidence="5" id="KW-1185">Reference proteome</keyword>
<dbReference type="GeneTree" id="ENSGT00940000154551"/>
<protein>
    <submittedName>
        <fullName evidence="4">Heat shock 70 kDa protein 12A-like</fullName>
    </submittedName>
</protein>
<dbReference type="GO" id="GO:0005524">
    <property type="term" value="F:ATP binding"/>
    <property type="evidence" value="ECO:0007669"/>
    <property type="project" value="UniProtKB-KW"/>
</dbReference>
<dbReference type="Proteomes" id="UP000265020">
    <property type="component" value="Unassembled WGS sequence"/>
</dbReference>
<dbReference type="OMA" id="QETHAIG"/>
<dbReference type="CDD" id="cd10229">
    <property type="entry name" value="ASKHA_NBD_HSP70_HSPA12"/>
    <property type="match status" value="1"/>
</dbReference>
<dbReference type="InterPro" id="IPR043129">
    <property type="entry name" value="ATPase_NBD"/>
</dbReference>
<dbReference type="InterPro" id="IPR013126">
    <property type="entry name" value="Hsp_70_fam"/>
</dbReference>
<evidence type="ECO:0000256" key="1">
    <source>
        <dbReference type="ARBA" id="ARBA00007381"/>
    </source>
</evidence>